<organism evidence="3 4">
    <name type="scientific">Helobdella robusta</name>
    <name type="common">Californian leech</name>
    <dbReference type="NCBI Taxonomy" id="6412"/>
    <lineage>
        <taxon>Eukaryota</taxon>
        <taxon>Metazoa</taxon>
        <taxon>Spiralia</taxon>
        <taxon>Lophotrochozoa</taxon>
        <taxon>Annelida</taxon>
        <taxon>Clitellata</taxon>
        <taxon>Hirudinea</taxon>
        <taxon>Rhynchobdellida</taxon>
        <taxon>Glossiphoniidae</taxon>
        <taxon>Helobdella</taxon>
    </lineage>
</organism>
<evidence type="ECO:0000313" key="3">
    <source>
        <dbReference type="EnsemblMetazoa" id="HelroP179547"/>
    </source>
</evidence>
<proteinExistence type="predicted"/>
<dbReference type="InParanoid" id="T1FEV1"/>
<dbReference type="Pfam" id="PF00092">
    <property type="entry name" value="VWA"/>
    <property type="match status" value="2"/>
</dbReference>
<dbReference type="KEGG" id="hro:HELRODRAFT_179547"/>
<dbReference type="EMBL" id="AMQM01006880">
    <property type="status" value="NOT_ANNOTATED_CDS"/>
    <property type="molecule type" value="Genomic_DNA"/>
</dbReference>
<keyword evidence="4" id="KW-1185">Reference proteome</keyword>
<accession>T1FEV1</accession>
<reference evidence="4" key="1">
    <citation type="submission" date="2012-12" db="EMBL/GenBank/DDBJ databases">
        <authorList>
            <person name="Hellsten U."/>
            <person name="Grimwood J."/>
            <person name="Chapman J.A."/>
            <person name="Shapiro H."/>
            <person name="Aerts A."/>
            <person name="Otillar R.P."/>
            <person name="Terry A.Y."/>
            <person name="Boore J.L."/>
            <person name="Simakov O."/>
            <person name="Marletaz F."/>
            <person name="Cho S.-J."/>
            <person name="Edsinger-Gonzales E."/>
            <person name="Havlak P."/>
            <person name="Kuo D.-H."/>
            <person name="Larsson T."/>
            <person name="Lv J."/>
            <person name="Arendt D."/>
            <person name="Savage R."/>
            <person name="Osoegawa K."/>
            <person name="de Jong P."/>
            <person name="Lindberg D.R."/>
            <person name="Seaver E.C."/>
            <person name="Weisblat D.A."/>
            <person name="Putnam N.H."/>
            <person name="Grigoriev I.V."/>
            <person name="Rokhsar D.S."/>
        </authorList>
    </citation>
    <scope>NUCLEOTIDE SEQUENCE</scope>
</reference>
<dbReference type="SMART" id="SM00327">
    <property type="entry name" value="VWA"/>
    <property type="match status" value="1"/>
</dbReference>
<reference evidence="3" key="3">
    <citation type="submission" date="2015-06" db="UniProtKB">
        <authorList>
            <consortium name="EnsemblMetazoa"/>
        </authorList>
    </citation>
    <scope>IDENTIFICATION</scope>
</reference>
<protein>
    <recommendedName>
        <fullName evidence="1">VWFA domain-containing protein</fullName>
    </recommendedName>
</protein>
<dbReference type="EMBL" id="KB097536">
    <property type="protein sequence ID" value="ESN95217.1"/>
    <property type="molecule type" value="Genomic_DNA"/>
</dbReference>
<dbReference type="PANTHER" id="PTHR24020">
    <property type="entry name" value="COLLAGEN ALPHA"/>
    <property type="match status" value="1"/>
</dbReference>
<dbReference type="InterPro" id="IPR050525">
    <property type="entry name" value="ECM_Assembly_Org"/>
</dbReference>
<dbReference type="Gene3D" id="3.40.50.410">
    <property type="entry name" value="von Willebrand factor, type A domain"/>
    <property type="match status" value="2"/>
</dbReference>
<dbReference type="CDD" id="cd00198">
    <property type="entry name" value="vWFA"/>
    <property type="match status" value="1"/>
</dbReference>
<evidence type="ECO:0000259" key="1">
    <source>
        <dbReference type="PROSITE" id="PS50234"/>
    </source>
</evidence>
<dbReference type="InterPro" id="IPR036465">
    <property type="entry name" value="vWFA_dom_sf"/>
</dbReference>
<dbReference type="PROSITE" id="PS50234">
    <property type="entry name" value="VWFA"/>
    <property type="match status" value="2"/>
</dbReference>
<evidence type="ECO:0000313" key="2">
    <source>
        <dbReference type="EMBL" id="ESN95217.1"/>
    </source>
</evidence>
<gene>
    <name evidence="3" type="primary">20207350</name>
    <name evidence="2" type="ORF">HELRODRAFT_179547</name>
</gene>
<dbReference type="EnsemblMetazoa" id="HelroT179547">
    <property type="protein sequence ID" value="HelroP179547"/>
    <property type="gene ID" value="HelroG179547"/>
</dbReference>
<dbReference type="Proteomes" id="UP000015101">
    <property type="component" value="Unassembled WGS sequence"/>
</dbReference>
<dbReference type="InterPro" id="IPR002035">
    <property type="entry name" value="VWF_A"/>
</dbReference>
<dbReference type="RefSeq" id="XP_009026626.1">
    <property type="nucleotide sequence ID" value="XM_009028378.1"/>
</dbReference>
<feature type="domain" description="VWFA" evidence="1">
    <location>
        <begin position="75"/>
        <end position="231"/>
    </location>
</feature>
<dbReference type="SUPFAM" id="SSF53300">
    <property type="entry name" value="vWA-like"/>
    <property type="match status" value="2"/>
</dbReference>
<dbReference type="PANTHER" id="PTHR24020:SF20">
    <property type="entry name" value="PH DOMAIN-CONTAINING PROTEIN"/>
    <property type="match status" value="1"/>
</dbReference>
<feature type="domain" description="VWFA" evidence="1">
    <location>
        <begin position="253"/>
        <end position="373"/>
    </location>
</feature>
<dbReference type="CTD" id="20207350"/>
<dbReference type="GeneID" id="20207350"/>
<sequence length="373" mass="41832">MYYVYKIHVSSVFCLSTGFPQGSVLGPMLFTLFKCQHGHQSTHLNAILKNHLTGLGTLNNLGFTSFNAYSNPALQFVQSVVSNLSSQTSDMRYGFIRFESIAEEMFSLDTYNNNTAATLNAIHKIDYPYDRDTNISGAIWKMHDMFTRKARKGVTKVGIFISDGESKIDGQYVAQYAREAREDKITIIVIAITGLWLQLDELKLIASEHKHKQLLHNITTYSELNSQLEEIVADTCQATEDSTPKSFCEENKDILFLIDGSIISYQDVLKVKLFLKSFSLGVSLKSSRIGVIVYSNVVEYKIPLNIFNSSTTFSDMVDTITVQNNQRADLAEALKTAGKILNLDYRQRIVIIITNRGSSEEKAAIENAVLVIN</sequence>
<evidence type="ECO:0000313" key="4">
    <source>
        <dbReference type="Proteomes" id="UP000015101"/>
    </source>
</evidence>
<name>T1FEV1_HELRO</name>
<reference evidence="2 4" key="2">
    <citation type="journal article" date="2013" name="Nature">
        <title>Insights into bilaterian evolution from three spiralian genomes.</title>
        <authorList>
            <person name="Simakov O."/>
            <person name="Marletaz F."/>
            <person name="Cho S.J."/>
            <person name="Edsinger-Gonzales E."/>
            <person name="Havlak P."/>
            <person name="Hellsten U."/>
            <person name="Kuo D.H."/>
            <person name="Larsson T."/>
            <person name="Lv J."/>
            <person name="Arendt D."/>
            <person name="Savage R."/>
            <person name="Osoegawa K."/>
            <person name="de Jong P."/>
            <person name="Grimwood J."/>
            <person name="Chapman J.A."/>
            <person name="Shapiro H."/>
            <person name="Aerts A."/>
            <person name="Otillar R.P."/>
            <person name="Terry A.Y."/>
            <person name="Boore J.L."/>
            <person name="Grigoriev I.V."/>
            <person name="Lindberg D.R."/>
            <person name="Seaver E.C."/>
            <person name="Weisblat D.A."/>
            <person name="Putnam N.H."/>
            <person name="Rokhsar D.S."/>
        </authorList>
    </citation>
    <scope>NUCLEOTIDE SEQUENCE</scope>
</reference>
<dbReference type="AlphaFoldDB" id="T1FEV1"/>
<dbReference type="HOGENOM" id="CLU_742445_0_0_1"/>